<evidence type="ECO:0000256" key="2">
    <source>
        <dbReference type="ARBA" id="ARBA00022448"/>
    </source>
</evidence>
<feature type="transmembrane region" description="Helical" evidence="6">
    <location>
        <begin position="19"/>
        <end position="37"/>
    </location>
</feature>
<feature type="transmembrane region" description="Helical" evidence="6">
    <location>
        <begin position="130"/>
        <end position="147"/>
    </location>
</feature>
<name>A0A919TDJ4_9ACTN</name>
<evidence type="ECO:0000256" key="4">
    <source>
        <dbReference type="ARBA" id="ARBA00022989"/>
    </source>
</evidence>
<comment type="similarity">
    <text evidence="6">Belongs to the NRAMP family.</text>
</comment>
<keyword evidence="2 6" id="KW-0813">Transport</keyword>
<dbReference type="Proteomes" id="UP000677082">
    <property type="component" value="Unassembled WGS sequence"/>
</dbReference>
<sequence>MAIDTSAPLAVSLPLRRRVARLAPWFGPAFVAAIAYADPGNFATNFTGGATFGYQLAWVIVAANLMAMLIQSLSAKLGLVTGRDLPQLCRARFPRPISRTLWVQAEVVAMATDLAEIIGGALALNLLFRVPLPIGGLITCVVAFALLTLQRRGVRRFETVIAGLLGVILLGFLYNVLRSGVDSGALAGGMVPSLSGTDGLVLATGILGATVMPHVIYLHSALTRTRTITGAGPDERRRALRCQRVDTLVALGAAGLVNLAMLVVAAQLFAGTGITGTDSLEGIHTGLTETVDRYAALAFAVALLASGLASSSVGTYAGQVVMQGFIGRTIPLSARRILTMAPAMLVLLVGVDPTKALVWSQVVLSFGVPFALVPLIWLTRRRDVMGEHTNSPVVTAIAVALAVLIIVLNAVLILNAVAG</sequence>
<evidence type="ECO:0000256" key="6">
    <source>
        <dbReference type="HAMAP-Rule" id="MF_00221"/>
    </source>
</evidence>
<dbReference type="GO" id="GO:0005384">
    <property type="term" value="F:manganese ion transmembrane transporter activity"/>
    <property type="evidence" value="ECO:0007669"/>
    <property type="project" value="TreeGrafter"/>
</dbReference>
<dbReference type="NCBIfam" id="TIGR01197">
    <property type="entry name" value="nramp"/>
    <property type="match status" value="1"/>
</dbReference>
<gene>
    <name evidence="6 7" type="primary">mntH</name>
    <name evidence="7" type="ORF">Ato02nite_054310</name>
</gene>
<evidence type="ECO:0000256" key="3">
    <source>
        <dbReference type="ARBA" id="ARBA00022692"/>
    </source>
</evidence>
<dbReference type="NCBIfam" id="NF037982">
    <property type="entry name" value="Nramp_1"/>
    <property type="match status" value="1"/>
</dbReference>
<dbReference type="HAMAP" id="MF_00221">
    <property type="entry name" value="NRAMP"/>
    <property type="match status" value="1"/>
</dbReference>
<dbReference type="Gene3D" id="1.10.4160.10">
    <property type="entry name" value="Hydantoin permease"/>
    <property type="match status" value="1"/>
</dbReference>
<organism evidence="7 8">
    <name type="scientific">Paractinoplanes toevensis</name>
    <dbReference type="NCBI Taxonomy" id="571911"/>
    <lineage>
        <taxon>Bacteria</taxon>
        <taxon>Bacillati</taxon>
        <taxon>Actinomycetota</taxon>
        <taxon>Actinomycetes</taxon>
        <taxon>Micromonosporales</taxon>
        <taxon>Micromonosporaceae</taxon>
        <taxon>Paractinoplanes</taxon>
    </lineage>
</organism>
<dbReference type="GO" id="GO:0015293">
    <property type="term" value="F:symporter activity"/>
    <property type="evidence" value="ECO:0007669"/>
    <property type="project" value="UniProtKB-UniRule"/>
</dbReference>
<dbReference type="GO" id="GO:0005886">
    <property type="term" value="C:plasma membrane"/>
    <property type="evidence" value="ECO:0007669"/>
    <property type="project" value="UniProtKB-SubCell"/>
</dbReference>
<evidence type="ECO:0000256" key="5">
    <source>
        <dbReference type="ARBA" id="ARBA00023136"/>
    </source>
</evidence>
<dbReference type="GO" id="GO:0046872">
    <property type="term" value="F:metal ion binding"/>
    <property type="evidence" value="ECO:0007669"/>
    <property type="project" value="UniProtKB-UniRule"/>
</dbReference>
<feature type="transmembrane region" description="Helical" evidence="6">
    <location>
        <begin position="357"/>
        <end position="379"/>
    </location>
</feature>
<evidence type="ECO:0000313" key="7">
    <source>
        <dbReference type="EMBL" id="GIM93638.1"/>
    </source>
</evidence>
<dbReference type="GO" id="GO:0015086">
    <property type="term" value="F:cadmium ion transmembrane transporter activity"/>
    <property type="evidence" value="ECO:0007669"/>
    <property type="project" value="TreeGrafter"/>
</dbReference>
<dbReference type="EMBL" id="BOQN01000068">
    <property type="protein sequence ID" value="GIM93638.1"/>
    <property type="molecule type" value="Genomic_DNA"/>
</dbReference>
<comment type="function">
    <text evidence="6">H(+)-stimulated, divalent metal cation uptake system.</text>
</comment>
<protein>
    <recommendedName>
        <fullName evidence="6">Divalent metal cation transporter MntH</fullName>
    </recommendedName>
</protein>
<keyword evidence="6" id="KW-0769">Symport</keyword>
<evidence type="ECO:0000256" key="1">
    <source>
        <dbReference type="ARBA" id="ARBA00004141"/>
    </source>
</evidence>
<dbReference type="RefSeq" id="WP_213009445.1">
    <property type="nucleotide sequence ID" value="NZ_BOQN01000068.1"/>
</dbReference>
<dbReference type="PRINTS" id="PR00447">
    <property type="entry name" value="NATRESASSCMP"/>
</dbReference>
<dbReference type="NCBIfam" id="NF001923">
    <property type="entry name" value="PRK00701.1"/>
    <property type="match status" value="1"/>
</dbReference>
<dbReference type="InterPro" id="IPR001046">
    <property type="entry name" value="NRAMP_fam"/>
</dbReference>
<comment type="caution">
    <text evidence="7">The sequence shown here is derived from an EMBL/GenBank/DDBJ whole genome shotgun (WGS) entry which is preliminary data.</text>
</comment>
<feature type="transmembrane region" description="Helical" evidence="6">
    <location>
        <begin position="247"/>
        <end position="274"/>
    </location>
</feature>
<feature type="transmembrane region" description="Helical" evidence="6">
    <location>
        <begin position="294"/>
        <end position="321"/>
    </location>
</feature>
<proteinExistence type="inferred from homology"/>
<dbReference type="PANTHER" id="PTHR11706:SF33">
    <property type="entry name" value="NATURAL RESISTANCE-ASSOCIATED MACROPHAGE PROTEIN 2"/>
    <property type="match status" value="1"/>
</dbReference>
<dbReference type="GO" id="GO:0034755">
    <property type="term" value="P:iron ion transmembrane transport"/>
    <property type="evidence" value="ECO:0007669"/>
    <property type="project" value="TreeGrafter"/>
</dbReference>
<feature type="transmembrane region" description="Helical" evidence="6">
    <location>
        <begin position="333"/>
        <end position="351"/>
    </location>
</feature>
<feature type="transmembrane region" description="Helical" evidence="6">
    <location>
        <begin position="391"/>
        <end position="418"/>
    </location>
</feature>
<evidence type="ECO:0000313" key="8">
    <source>
        <dbReference type="Proteomes" id="UP000677082"/>
    </source>
</evidence>
<feature type="transmembrane region" description="Helical" evidence="6">
    <location>
        <begin position="159"/>
        <end position="177"/>
    </location>
</feature>
<keyword evidence="8" id="KW-1185">Reference proteome</keyword>
<dbReference type="PANTHER" id="PTHR11706">
    <property type="entry name" value="SOLUTE CARRIER PROTEIN FAMILY 11 MEMBER"/>
    <property type="match status" value="1"/>
</dbReference>
<keyword evidence="5 6" id="KW-0472">Membrane</keyword>
<keyword evidence="4 6" id="KW-1133">Transmembrane helix</keyword>
<feature type="transmembrane region" description="Helical" evidence="6">
    <location>
        <begin position="57"/>
        <end position="80"/>
    </location>
</feature>
<feature type="transmembrane region" description="Helical" evidence="6">
    <location>
        <begin position="197"/>
        <end position="218"/>
    </location>
</feature>
<keyword evidence="6" id="KW-1003">Cell membrane</keyword>
<keyword evidence="6" id="KW-0406">Ion transport</keyword>
<comment type="subcellular location">
    <subcellularLocation>
        <location evidence="6">Cell membrane</location>
        <topology evidence="6">Multi-pass membrane protein</topology>
    </subcellularLocation>
    <subcellularLocation>
        <location evidence="1">Membrane</location>
        <topology evidence="1">Multi-pass membrane protein</topology>
    </subcellularLocation>
</comment>
<accession>A0A919TDJ4</accession>
<reference evidence="7 8" key="1">
    <citation type="submission" date="2021-03" db="EMBL/GenBank/DDBJ databases">
        <title>Whole genome shotgun sequence of Actinoplanes toevensis NBRC 105298.</title>
        <authorList>
            <person name="Komaki H."/>
            <person name="Tamura T."/>
        </authorList>
    </citation>
    <scope>NUCLEOTIDE SEQUENCE [LARGE SCALE GENOMIC DNA]</scope>
    <source>
        <strain evidence="7 8">NBRC 105298</strain>
    </source>
</reference>
<feature type="transmembrane region" description="Helical" evidence="6">
    <location>
        <begin position="101"/>
        <end position="124"/>
    </location>
</feature>
<keyword evidence="3 6" id="KW-0812">Transmembrane</keyword>
<dbReference type="Pfam" id="PF01566">
    <property type="entry name" value="Nramp"/>
    <property type="match status" value="1"/>
</dbReference>
<dbReference type="AlphaFoldDB" id="A0A919TDJ4"/>